<evidence type="ECO:0000256" key="8">
    <source>
        <dbReference type="ARBA" id="ARBA00022989"/>
    </source>
</evidence>
<dbReference type="SFLD" id="SFLDF00027">
    <property type="entry name" value="p-type_atpase"/>
    <property type="match status" value="1"/>
</dbReference>
<feature type="compositionally biased region" description="Basic and acidic residues" evidence="11">
    <location>
        <begin position="1"/>
        <end position="18"/>
    </location>
</feature>
<dbReference type="SMART" id="SM00831">
    <property type="entry name" value="Cation_ATPase_N"/>
    <property type="match status" value="1"/>
</dbReference>
<dbReference type="PANTHER" id="PTHR42861">
    <property type="entry name" value="CALCIUM-TRANSPORTING ATPASE"/>
    <property type="match status" value="1"/>
</dbReference>
<evidence type="ECO:0000256" key="1">
    <source>
        <dbReference type="ARBA" id="ARBA00003417"/>
    </source>
</evidence>
<dbReference type="EMBL" id="JAKLMC020000003">
    <property type="protein sequence ID" value="KAK5957484.1"/>
    <property type="molecule type" value="Genomic_DNA"/>
</dbReference>
<feature type="transmembrane region" description="Helical" evidence="10">
    <location>
        <begin position="916"/>
        <end position="940"/>
    </location>
</feature>
<dbReference type="SUPFAM" id="SSF81653">
    <property type="entry name" value="Calcium ATPase, transduction domain A"/>
    <property type="match status" value="2"/>
</dbReference>
<evidence type="ECO:0000256" key="9">
    <source>
        <dbReference type="ARBA" id="ARBA00023136"/>
    </source>
</evidence>
<keyword evidence="10" id="KW-0813">Transport</keyword>
<dbReference type="InterPro" id="IPR008250">
    <property type="entry name" value="ATPase_P-typ_transduc_dom_A_sf"/>
</dbReference>
<evidence type="ECO:0000313" key="13">
    <source>
        <dbReference type="EMBL" id="KAK5957484.1"/>
    </source>
</evidence>
<dbReference type="InterPro" id="IPR001757">
    <property type="entry name" value="P_typ_ATPase"/>
</dbReference>
<keyword evidence="10" id="KW-0406">Ion transport</keyword>
<dbReference type="SUPFAM" id="SSF56784">
    <property type="entry name" value="HAD-like"/>
    <property type="match status" value="1"/>
</dbReference>
<dbReference type="FunFam" id="3.40.50.1000:FF:000008">
    <property type="entry name" value="Plasma membrane ATPase"/>
    <property type="match status" value="1"/>
</dbReference>
<evidence type="ECO:0000256" key="4">
    <source>
        <dbReference type="ARBA" id="ARBA00022692"/>
    </source>
</evidence>
<feature type="transmembrane region" description="Helical" evidence="10">
    <location>
        <begin position="841"/>
        <end position="857"/>
    </location>
</feature>
<feature type="transmembrane region" description="Helical" evidence="10">
    <location>
        <begin position="344"/>
        <end position="365"/>
    </location>
</feature>
<dbReference type="SUPFAM" id="SSF81665">
    <property type="entry name" value="Calcium ATPase, transmembrane domain M"/>
    <property type="match status" value="1"/>
</dbReference>
<proteinExistence type="inferred from homology"/>
<feature type="transmembrane region" description="Helical" evidence="10">
    <location>
        <begin position="153"/>
        <end position="172"/>
    </location>
</feature>
<dbReference type="Gene3D" id="3.40.50.1000">
    <property type="entry name" value="HAD superfamily/HAD-like"/>
    <property type="match status" value="1"/>
</dbReference>
<feature type="transmembrane region" description="Helical" evidence="10">
    <location>
        <begin position="769"/>
        <end position="791"/>
    </location>
</feature>
<dbReference type="Pfam" id="PF00702">
    <property type="entry name" value="Hydrolase"/>
    <property type="match status" value="1"/>
</dbReference>
<accession>A0AAN8I8J4</accession>
<dbReference type="EC" id="7.1.2.1" evidence="10"/>
<name>A0AAN8I8J4_9EURO</name>
<dbReference type="InterPro" id="IPR023299">
    <property type="entry name" value="ATPase_P-typ_cyto_dom_N"/>
</dbReference>
<sequence length="998" mass="109552">MSGEKDLENGDPKRERISFADGWDPDKDEGEYANLLRYISTYRDRRFSKAPSQVSGDDAADASKPKKKSFLNKIFGGGDGPGALFEVPEDWVQTDINTGLSSAQVEDRRKKTGYNELATEKENMFLKFLGYFRGPILYVMELAVLLAAGLQDWIDFGVIIGILLLNAVVGWYQEKQAADVVASLKGDIAMKAVVVRDGSEQEIKARELVPGDILILEEGQVVAAECRLICDYENKAGFEEYKQLVNDPEEHYSKNHTDSDEDEDHHTGVSIVATDQSAITGESLAVDKYMGDVCYYTTGCKRGHAYAMVTESARGSFVGKTASLVQGANDSGHFKQVMDSIGTALLVLVVFWILVAWIGGFFHNIPIATPMRSSINLLHYALILLIVGVPVGLPVVTTTTLAVGAAYLAKQKAIVQKLTAIESLAGVDVLCSDKTGTLTANQLTIREPYVAEGEDVNWMMACAALASSHNLKALDPIDKITILTLKRYPKAREILSQGWKTVKYTPFDPVSKRITTICTLKGENWAFCKGAPKAVLSIAECDESTSKHYRDTAADFARRGFRSLGVASKRGDEPWKVIGMLPMFDPPREDTAHTILEAQNLGLSVKMLTGDAIAIAKETCKLLALGTKVYNSQRLIAGGVGGTTQYDLVEKADGFAEVFPEHKYQVVEMLQQRGHLTAMTGDGVNDAPSLKKSDCGIAVEGATEAAQAASDIVFLAPGLSTIVDAIKCARQIFQRMKAYVQYRIALCLHLEIYLVTSMCIINETIRTDLIVFLALFADLATIAVAYDNAHYEQRPVEWQLPKIWVISVVLGILLALSTWIMRGTFFLPNGGLVQNFGNVQLMLFLQVSLVENWLIFVTRGGQTWPNWKLVGAILVVDAISTLFCVFGWLHGGEDEFYTSPGSIRVGNLPYSVETSIVTVVVIWGYSIGTIIVIAIVYFVLTKMSSISNLGRHKRSRADTHMENILGHLSRIALEHETDVHGKSKWVLGSKSTGEAEEE</sequence>
<dbReference type="GO" id="GO:0005524">
    <property type="term" value="F:ATP binding"/>
    <property type="evidence" value="ECO:0007669"/>
    <property type="project" value="UniProtKB-UniRule"/>
</dbReference>
<evidence type="ECO:0000256" key="11">
    <source>
        <dbReference type="SAM" id="MobiDB-lite"/>
    </source>
</evidence>
<evidence type="ECO:0000256" key="5">
    <source>
        <dbReference type="ARBA" id="ARBA00022741"/>
    </source>
</evidence>
<dbReference type="Gene3D" id="1.20.1110.10">
    <property type="entry name" value="Calcium-transporting ATPase, transmembrane domain"/>
    <property type="match status" value="1"/>
</dbReference>
<dbReference type="NCBIfam" id="TIGR01494">
    <property type="entry name" value="ATPase_P-type"/>
    <property type="match status" value="2"/>
</dbReference>
<comment type="caution">
    <text evidence="13">The sequence shown here is derived from an EMBL/GenBank/DDBJ whole genome shotgun (WGS) entry which is preliminary data.</text>
</comment>
<dbReference type="Gene3D" id="2.70.150.10">
    <property type="entry name" value="Calcium-transporting ATPase, cytoplasmic transduction domain A"/>
    <property type="match status" value="1"/>
</dbReference>
<dbReference type="SFLD" id="SFLDS00003">
    <property type="entry name" value="Haloacid_Dehalogenase"/>
    <property type="match status" value="1"/>
</dbReference>
<feature type="region of interest" description="Disordered" evidence="11">
    <location>
        <begin position="1"/>
        <end position="29"/>
    </location>
</feature>
<reference evidence="13 14" key="1">
    <citation type="submission" date="2022-12" db="EMBL/GenBank/DDBJ databases">
        <title>Genomic features and morphological characterization of a novel Knufia sp. strain isolated from spacecraft assembly facility.</title>
        <authorList>
            <person name="Teixeira M."/>
            <person name="Chander A.M."/>
            <person name="Stajich J.E."/>
            <person name="Venkateswaran K."/>
        </authorList>
    </citation>
    <scope>NUCLEOTIDE SEQUENCE [LARGE SCALE GENOMIC DNA]</scope>
    <source>
        <strain evidence="13 14">FJI-L2-BK-P2</strain>
    </source>
</reference>
<dbReference type="InterPro" id="IPR044492">
    <property type="entry name" value="P_typ_ATPase_HD_dom"/>
</dbReference>
<organism evidence="13 14">
    <name type="scientific">Knufia fluminis</name>
    <dbReference type="NCBI Taxonomy" id="191047"/>
    <lineage>
        <taxon>Eukaryota</taxon>
        <taxon>Fungi</taxon>
        <taxon>Dikarya</taxon>
        <taxon>Ascomycota</taxon>
        <taxon>Pezizomycotina</taxon>
        <taxon>Eurotiomycetes</taxon>
        <taxon>Chaetothyriomycetidae</taxon>
        <taxon>Chaetothyriales</taxon>
        <taxon>Trichomeriaceae</taxon>
        <taxon>Knufia</taxon>
    </lineage>
</organism>
<dbReference type="PRINTS" id="PR00119">
    <property type="entry name" value="CATATPASE"/>
</dbReference>
<dbReference type="InterPro" id="IPR023298">
    <property type="entry name" value="ATPase_P-typ_TM_dom_sf"/>
</dbReference>
<dbReference type="GO" id="GO:0016887">
    <property type="term" value="F:ATP hydrolysis activity"/>
    <property type="evidence" value="ECO:0007669"/>
    <property type="project" value="InterPro"/>
</dbReference>
<dbReference type="NCBIfam" id="TIGR01647">
    <property type="entry name" value="ATPase-IIIA_H"/>
    <property type="match status" value="1"/>
</dbReference>
<evidence type="ECO:0000256" key="7">
    <source>
        <dbReference type="ARBA" id="ARBA00022967"/>
    </source>
</evidence>
<dbReference type="Pfam" id="PF00122">
    <property type="entry name" value="E1-E2_ATPase"/>
    <property type="match status" value="2"/>
</dbReference>
<evidence type="ECO:0000256" key="2">
    <source>
        <dbReference type="ARBA" id="ARBA00004141"/>
    </source>
</evidence>
<dbReference type="InterPro" id="IPR059000">
    <property type="entry name" value="ATPase_P-type_domA"/>
</dbReference>
<dbReference type="PRINTS" id="PR00120">
    <property type="entry name" value="HATPASE"/>
</dbReference>
<dbReference type="Gene3D" id="3.40.1110.10">
    <property type="entry name" value="Calcium-transporting ATPase, cytoplasmic domain N"/>
    <property type="match status" value="1"/>
</dbReference>
<evidence type="ECO:0000259" key="12">
    <source>
        <dbReference type="SMART" id="SM00831"/>
    </source>
</evidence>
<dbReference type="InterPro" id="IPR004014">
    <property type="entry name" value="ATPase_P-typ_cation-transptr_N"/>
</dbReference>
<feature type="transmembrane region" description="Helical" evidence="10">
    <location>
        <begin position="740"/>
        <end position="763"/>
    </location>
</feature>
<keyword evidence="8 10" id="KW-1133">Transmembrane helix</keyword>
<feature type="domain" description="Cation-transporting P-type ATPase N-terminal" evidence="12">
    <location>
        <begin position="83"/>
        <end position="152"/>
    </location>
</feature>
<dbReference type="InterPro" id="IPR023214">
    <property type="entry name" value="HAD_sf"/>
</dbReference>
<keyword evidence="7 10" id="KW-1278">Translocase</keyword>
<feature type="transmembrane region" description="Helical" evidence="10">
    <location>
        <begin position="377"/>
        <end position="408"/>
    </location>
</feature>
<dbReference type="Pfam" id="PF00690">
    <property type="entry name" value="Cation_ATPase_N"/>
    <property type="match status" value="1"/>
</dbReference>
<keyword evidence="4 10" id="KW-0812">Transmembrane</keyword>
<dbReference type="Proteomes" id="UP001316803">
    <property type="component" value="Unassembled WGS sequence"/>
</dbReference>
<gene>
    <name evidence="13" type="ORF">OHC33_001859</name>
</gene>
<comment type="function">
    <text evidence="1">The plasma membrane ATPase of plants and fungi is a hydrogen ion pump. The proton gradient it generates drives the active transport of nutrients by H(+)-symport. The resulting external acidification and/or internal alkinization may mediate growth responses.</text>
</comment>
<evidence type="ECO:0000313" key="14">
    <source>
        <dbReference type="Proteomes" id="UP001316803"/>
    </source>
</evidence>
<evidence type="ECO:0000256" key="3">
    <source>
        <dbReference type="ARBA" id="ARBA00008804"/>
    </source>
</evidence>
<dbReference type="GO" id="GO:0005886">
    <property type="term" value="C:plasma membrane"/>
    <property type="evidence" value="ECO:0007669"/>
    <property type="project" value="UniProtKB-SubCell"/>
</dbReference>
<comment type="catalytic activity">
    <reaction evidence="10">
        <text>ATP + H2O + H(+)(in) = ADP + phosphate + 2 H(+)(out)</text>
        <dbReference type="Rhea" id="RHEA:20852"/>
        <dbReference type="ChEBI" id="CHEBI:15377"/>
        <dbReference type="ChEBI" id="CHEBI:15378"/>
        <dbReference type="ChEBI" id="CHEBI:30616"/>
        <dbReference type="ChEBI" id="CHEBI:43474"/>
        <dbReference type="ChEBI" id="CHEBI:456216"/>
        <dbReference type="EC" id="7.1.2.1"/>
    </reaction>
</comment>
<dbReference type="GO" id="GO:0120029">
    <property type="term" value="P:proton export across plasma membrane"/>
    <property type="evidence" value="ECO:0007669"/>
    <property type="project" value="UniProtKB-UniRule"/>
</dbReference>
<keyword evidence="10" id="KW-0460">Magnesium</keyword>
<dbReference type="AlphaFoldDB" id="A0AAN8I8J4"/>
<comment type="subcellular location">
    <subcellularLocation>
        <location evidence="10">Cell membrane</location>
        <topology evidence="10">Multi-pass membrane protein</topology>
    </subcellularLocation>
    <subcellularLocation>
        <location evidence="2">Membrane</location>
        <topology evidence="2">Multi-pass membrane protein</topology>
    </subcellularLocation>
</comment>
<feature type="transmembrane region" description="Helical" evidence="10">
    <location>
        <begin position="128"/>
        <end position="147"/>
    </location>
</feature>
<dbReference type="PROSITE" id="PS00154">
    <property type="entry name" value="ATPASE_E1_E2"/>
    <property type="match status" value="1"/>
</dbReference>
<evidence type="ECO:0000256" key="6">
    <source>
        <dbReference type="ARBA" id="ARBA00022840"/>
    </source>
</evidence>
<dbReference type="InterPro" id="IPR036412">
    <property type="entry name" value="HAD-like_sf"/>
</dbReference>
<evidence type="ECO:0000256" key="10">
    <source>
        <dbReference type="RuleBase" id="RU362083"/>
    </source>
</evidence>
<keyword evidence="6 10" id="KW-0067">ATP-binding</keyword>
<comment type="similarity">
    <text evidence="3 10">Belongs to the cation transport ATPase (P-type) (TC 3.A.3) family. Type IIIA subfamily.</text>
</comment>
<keyword evidence="10" id="KW-0375">Hydrogen ion transport</keyword>
<keyword evidence="5 10" id="KW-0547">Nucleotide-binding</keyword>
<feature type="transmembrane region" description="Helical" evidence="10">
    <location>
        <begin position="869"/>
        <end position="889"/>
    </location>
</feature>
<dbReference type="FunFam" id="3.40.1110.10:FF:000005">
    <property type="entry name" value="Plasma membrane ATPase"/>
    <property type="match status" value="1"/>
</dbReference>
<protein>
    <recommendedName>
        <fullName evidence="10">Plasma membrane ATPase</fullName>
        <ecNumber evidence="10">7.1.2.1</ecNumber>
    </recommendedName>
</protein>
<dbReference type="SFLD" id="SFLDG00002">
    <property type="entry name" value="C1.7:_P-type_atpase_like"/>
    <property type="match status" value="1"/>
</dbReference>
<keyword evidence="14" id="KW-1185">Reference proteome</keyword>
<dbReference type="InterPro" id="IPR018303">
    <property type="entry name" value="ATPase_P-typ_P_site"/>
</dbReference>
<dbReference type="GO" id="GO:0008553">
    <property type="term" value="F:P-type proton-exporting transporter activity"/>
    <property type="evidence" value="ECO:0007669"/>
    <property type="project" value="UniProtKB-UniRule"/>
</dbReference>
<dbReference type="InterPro" id="IPR006534">
    <property type="entry name" value="P-type_ATPase_IIIA"/>
</dbReference>
<feature type="transmembrane region" description="Helical" evidence="10">
    <location>
        <begin position="803"/>
        <end position="821"/>
    </location>
</feature>
<keyword evidence="9 10" id="KW-0472">Membrane</keyword>